<feature type="region of interest" description="Disordered" evidence="1">
    <location>
        <begin position="66"/>
        <end position="87"/>
    </location>
</feature>
<dbReference type="InterPro" id="IPR036770">
    <property type="entry name" value="Ankyrin_rpt-contain_sf"/>
</dbReference>
<dbReference type="SUPFAM" id="SSF48403">
    <property type="entry name" value="Ankyrin repeat"/>
    <property type="match status" value="1"/>
</dbReference>
<keyword evidence="3" id="KW-1185">Reference proteome</keyword>
<dbReference type="EMBL" id="BPPX01000010">
    <property type="protein sequence ID" value="GJC82781.1"/>
    <property type="molecule type" value="Genomic_DNA"/>
</dbReference>
<name>A0AA37LSM8_9PEZI</name>
<gene>
    <name evidence="2" type="ORF">ColLi_05619</name>
</gene>
<reference evidence="2 3" key="1">
    <citation type="submission" date="2021-07" db="EMBL/GenBank/DDBJ databases">
        <title>Genome data of Colletotrichum spaethianum.</title>
        <authorList>
            <person name="Utami Y.D."/>
            <person name="Hiruma K."/>
        </authorList>
    </citation>
    <scope>NUCLEOTIDE SEQUENCE [LARGE SCALE GENOMIC DNA]</scope>
    <source>
        <strain evidence="2 3">MAFF 242679</strain>
    </source>
</reference>
<dbReference type="AlphaFoldDB" id="A0AA37LSM8"/>
<organism evidence="2 3">
    <name type="scientific">Colletotrichum liriopes</name>
    <dbReference type="NCBI Taxonomy" id="708192"/>
    <lineage>
        <taxon>Eukaryota</taxon>
        <taxon>Fungi</taxon>
        <taxon>Dikarya</taxon>
        <taxon>Ascomycota</taxon>
        <taxon>Pezizomycotina</taxon>
        <taxon>Sordariomycetes</taxon>
        <taxon>Hypocreomycetidae</taxon>
        <taxon>Glomerellales</taxon>
        <taxon>Glomerellaceae</taxon>
        <taxon>Colletotrichum</taxon>
        <taxon>Colletotrichum spaethianum species complex</taxon>
    </lineage>
</organism>
<dbReference type="Proteomes" id="UP001055172">
    <property type="component" value="Unassembled WGS sequence"/>
</dbReference>
<protein>
    <recommendedName>
        <fullName evidence="4">Ankyrin repeat protein</fullName>
    </recommendedName>
</protein>
<evidence type="ECO:0000313" key="3">
    <source>
        <dbReference type="Proteomes" id="UP001055172"/>
    </source>
</evidence>
<comment type="caution">
    <text evidence="2">The sequence shown here is derived from an EMBL/GenBank/DDBJ whole genome shotgun (WGS) entry which is preliminary data.</text>
</comment>
<evidence type="ECO:0008006" key="4">
    <source>
        <dbReference type="Google" id="ProtNLM"/>
    </source>
</evidence>
<accession>A0AA37LSM8</accession>
<evidence type="ECO:0000256" key="1">
    <source>
        <dbReference type="SAM" id="MobiDB-lite"/>
    </source>
</evidence>
<sequence length="203" mass="23136">MWAMEKEKHLARKLLLDKGAKVTTCTEKTVKITHCGGKANLPENHRLFDGASNWPAKDFKRLLASEDLDPDGTDQNNRTPLQHAVESTRGLRDRTEVILLLLGDPRVELRHVSAQELFRKAVSQNARDLAHSLSARSDVDVNLTDGRGVTMMEDAISERCLLKCNLLRDLEAKISKDMFTELEIREGSQKRCRMDEGWFYFDL</sequence>
<dbReference type="Gene3D" id="1.25.40.20">
    <property type="entry name" value="Ankyrin repeat-containing domain"/>
    <property type="match status" value="1"/>
</dbReference>
<evidence type="ECO:0000313" key="2">
    <source>
        <dbReference type="EMBL" id="GJC82781.1"/>
    </source>
</evidence>
<proteinExistence type="predicted"/>